<dbReference type="InterPro" id="IPR025330">
    <property type="entry name" value="DUF4236"/>
</dbReference>
<accession>A0AAJ2H1X3</accession>
<dbReference type="AlphaFoldDB" id="A0AAJ2H1X3"/>
<comment type="caution">
    <text evidence="2">The sequence shown here is derived from an EMBL/GenBank/DDBJ whole genome shotgun (WGS) entry which is preliminary data.</text>
</comment>
<dbReference type="Proteomes" id="UP001268610">
    <property type="component" value="Unassembled WGS sequence"/>
</dbReference>
<feature type="non-terminal residue" evidence="2">
    <location>
        <position position="49"/>
    </location>
</feature>
<feature type="domain" description="DUF4236" evidence="1">
    <location>
        <begin position="3"/>
        <end position="49"/>
    </location>
</feature>
<dbReference type="Pfam" id="PF14020">
    <property type="entry name" value="DUF4236"/>
    <property type="match status" value="1"/>
</dbReference>
<gene>
    <name evidence="2" type="ORF">RJJ65_34555</name>
</gene>
<evidence type="ECO:0000313" key="3">
    <source>
        <dbReference type="Proteomes" id="UP001268610"/>
    </source>
</evidence>
<name>A0AAJ2H1X3_9HYPH</name>
<dbReference type="RefSeq" id="WP_310865862.1">
    <property type="nucleotide sequence ID" value="NZ_JAVLSF010000083.1"/>
</dbReference>
<sequence length="49" mass="5247">MGFRFRRSIKVLPGVRLNISKTGVTSVSIGGKGLTVNRSRKGTLVTTSI</sequence>
<protein>
    <submittedName>
        <fullName evidence="2">DUF4236 domain-containing protein</fullName>
    </submittedName>
</protein>
<dbReference type="EMBL" id="JAVLSF010000083">
    <property type="protein sequence ID" value="MDR9777657.1"/>
    <property type="molecule type" value="Genomic_DNA"/>
</dbReference>
<reference evidence="2" key="1">
    <citation type="submission" date="2023-04" db="EMBL/GenBank/DDBJ databases">
        <title>Genomic characterization of faba bean (Vicia faba) microsymbionts in Mexican soils.</title>
        <authorList>
            <person name="Rivera Orduna F.N."/>
            <person name="Guevara-Luna J."/>
            <person name="Yan J."/>
            <person name="Arroyo-Herrera I."/>
            <person name="Li Y."/>
            <person name="Vasquez-Murrieta M.S."/>
            <person name="Wang E.T."/>
        </authorList>
    </citation>
    <scope>NUCLEOTIDE SEQUENCE</scope>
    <source>
        <strain evidence="2">CH26</strain>
    </source>
</reference>
<evidence type="ECO:0000259" key="1">
    <source>
        <dbReference type="Pfam" id="PF14020"/>
    </source>
</evidence>
<evidence type="ECO:0000313" key="2">
    <source>
        <dbReference type="EMBL" id="MDR9777657.1"/>
    </source>
</evidence>
<organism evidence="2 3">
    <name type="scientific">Rhizobium hidalgonense</name>
    <dbReference type="NCBI Taxonomy" id="1538159"/>
    <lineage>
        <taxon>Bacteria</taxon>
        <taxon>Pseudomonadati</taxon>
        <taxon>Pseudomonadota</taxon>
        <taxon>Alphaproteobacteria</taxon>
        <taxon>Hyphomicrobiales</taxon>
        <taxon>Rhizobiaceae</taxon>
        <taxon>Rhizobium/Agrobacterium group</taxon>
        <taxon>Rhizobium</taxon>
    </lineage>
</organism>
<proteinExistence type="predicted"/>